<name>A0A0D3HHX3_9ORYZ</name>
<feature type="region of interest" description="Disordered" evidence="7">
    <location>
        <begin position="29"/>
        <end position="48"/>
    </location>
</feature>
<feature type="domain" description="Pyruvate carboxyltransferase" evidence="8">
    <location>
        <begin position="93"/>
        <end position="345"/>
    </location>
</feature>
<dbReference type="InterPro" id="IPR013785">
    <property type="entry name" value="Aldolase_TIM"/>
</dbReference>
<accession>A0A0D3HHX3</accession>
<comment type="catalytic activity">
    <reaction evidence="6">
        <text>(3S)-3-hydroxy-3-methylglutaryl-CoA = acetoacetate + acetyl-CoA</text>
        <dbReference type="Rhea" id="RHEA:24404"/>
        <dbReference type="ChEBI" id="CHEBI:13705"/>
        <dbReference type="ChEBI" id="CHEBI:43074"/>
        <dbReference type="ChEBI" id="CHEBI:57288"/>
        <dbReference type="EC" id="4.1.3.4"/>
    </reaction>
</comment>
<keyword evidence="10" id="KW-1185">Reference proteome</keyword>
<reference evidence="9" key="1">
    <citation type="journal article" date="2009" name="Rice">
        <title>De Novo Next Generation Sequencing of Plant Genomes.</title>
        <authorList>
            <person name="Rounsley S."/>
            <person name="Marri P.R."/>
            <person name="Yu Y."/>
            <person name="He R."/>
            <person name="Sisneros N."/>
            <person name="Goicoechea J.L."/>
            <person name="Lee S.J."/>
            <person name="Angelova A."/>
            <person name="Kudrna D."/>
            <person name="Luo M."/>
            <person name="Affourtit J."/>
            <person name="Desany B."/>
            <person name="Knight J."/>
            <person name="Niazi F."/>
            <person name="Egholm M."/>
            <person name="Wing R.A."/>
        </authorList>
    </citation>
    <scope>NUCLEOTIDE SEQUENCE [LARGE SCALE GENOMIC DNA]</scope>
    <source>
        <strain evidence="9">IRGC 105608</strain>
    </source>
</reference>
<dbReference type="Pfam" id="PF00682">
    <property type="entry name" value="HMGL-like"/>
    <property type="match status" value="1"/>
</dbReference>
<evidence type="ECO:0000313" key="9">
    <source>
        <dbReference type="EnsemblPlants" id="OBART11G02230.3"/>
    </source>
</evidence>
<dbReference type="HOGENOM" id="CLU_022138_1_0_1"/>
<dbReference type="GO" id="GO:0006552">
    <property type="term" value="P:L-leucine catabolic process"/>
    <property type="evidence" value="ECO:0007669"/>
    <property type="project" value="TreeGrafter"/>
</dbReference>
<keyword evidence="4" id="KW-0479">Metal-binding</keyword>
<evidence type="ECO:0000256" key="6">
    <source>
        <dbReference type="ARBA" id="ARBA00049877"/>
    </source>
</evidence>
<evidence type="ECO:0000256" key="2">
    <source>
        <dbReference type="ARBA" id="ARBA00009405"/>
    </source>
</evidence>
<dbReference type="Gramene" id="OBART11G02230.3">
    <property type="protein sequence ID" value="OBART11G02230.3"/>
    <property type="gene ID" value="OBART11G02230"/>
</dbReference>
<dbReference type="UniPathway" id="UPA00896">
    <property type="reaction ID" value="UER00863"/>
</dbReference>
<dbReference type="GO" id="GO:0046951">
    <property type="term" value="P:ketone body biosynthetic process"/>
    <property type="evidence" value="ECO:0007669"/>
    <property type="project" value="TreeGrafter"/>
</dbReference>
<dbReference type="AlphaFoldDB" id="A0A0D3HHX3"/>
<dbReference type="Gene3D" id="3.20.20.70">
    <property type="entry name" value="Aldolase class I"/>
    <property type="match status" value="1"/>
</dbReference>
<dbReference type="FunFam" id="3.20.20.70:FF:000038">
    <property type="entry name" value="Hydroxymethylglutaryl-CoA lyase, mitochondrial"/>
    <property type="match status" value="1"/>
</dbReference>
<dbReference type="CDD" id="cd07938">
    <property type="entry name" value="DRE_TIM_HMGL"/>
    <property type="match status" value="1"/>
</dbReference>
<dbReference type="Proteomes" id="UP000026960">
    <property type="component" value="Chromosome 11"/>
</dbReference>
<dbReference type="InterPro" id="IPR043594">
    <property type="entry name" value="HMGL"/>
</dbReference>
<evidence type="ECO:0000256" key="5">
    <source>
        <dbReference type="ARBA" id="ARBA00023239"/>
    </source>
</evidence>
<evidence type="ECO:0000256" key="3">
    <source>
        <dbReference type="ARBA" id="ARBA00012910"/>
    </source>
</evidence>
<dbReference type="PROSITE" id="PS50991">
    <property type="entry name" value="PYR_CT"/>
    <property type="match status" value="1"/>
</dbReference>
<dbReference type="InterPro" id="IPR000891">
    <property type="entry name" value="PYR_CT"/>
</dbReference>
<evidence type="ECO:0000256" key="1">
    <source>
        <dbReference type="ARBA" id="ARBA00005143"/>
    </source>
</evidence>
<dbReference type="Gramene" id="OBART11G02230.2">
    <property type="protein sequence ID" value="OBART11G02230.2"/>
    <property type="gene ID" value="OBART11G02230"/>
</dbReference>
<evidence type="ECO:0000256" key="7">
    <source>
        <dbReference type="SAM" id="MobiDB-lite"/>
    </source>
</evidence>
<dbReference type="SUPFAM" id="SSF51569">
    <property type="entry name" value="Aldolase"/>
    <property type="match status" value="1"/>
</dbReference>
<dbReference type="GO" id="GO:0046872">
    <property type="term" value="F:metal ion binding"/>
    <property type="evidence" value="ECO:0007669"/>
    <property type="project" value="UniProtKB-KW"/>
</dbReference>
<keyword evidence="5" id="KW-0456">Lyase</keyword>
<dbReference type="NCBIfam" id="NF004283">
    <property type="entry name" value="PRK05692.1"/>
    <property type="match status" value="1"/>
</dbReference>
<comment type="pathway">
    <text evidence="1">Metabolic intermediate metabolism; (S)-3-hydroxy-3-methylglutaryl-CoA degradation; acetoacetate from (S)-3-hydroxy-3-methylglutaryl-CoA: step 1/1.</text>
</comment>
<dbReference type="EnsemblPlants" id="OBART11G02230.3">
    <property type="protein sequence ID" value="OBART11G02230.3"/>
    <property type="gene ID" value="OBART11G02230"/>
</dbReference>
<protein>
    <recommendedName>
        <fullName evidence="3">hydroxymethylglutaryl-CoA lyase</fullName>
        <ecNumber evidence="3">4.1.3.4</ecNumber>
    </recommendedName>
</protein>
<evidence type="ECO:0000256" key="4">
    <source>
        <dbReference type="ARBA" id="ARBA00022723"/>
    </source>
</evidence>
<reference evidence="9" key="2">
    <citation type="submission" date="2015-03" db="UniProtKB">
        <authorList>
            <consortium name="EnsemblPlants"/>
        </authorList>
    </citation>
    <scope>IDENTIFICATION</scope>
</reference>
<sequence length="372" mass="40103">MSSLEEPLGLGDLPKLSINRLERFSPNACRASADDRSTSNYKHHNGGNNQTIFHSSSHSWHMQGQYTDSSCNGVDMEFRALPRKVLWELPRFVKIVEVGPRDGLQNEKSTVPASVKIELIHKLVASGLSVVEATSFVSPKWVPQLADAKDVLQGIRHVPDVRFPVLTPNLRGFEAALAAGAKEVAVFASASESFSKSNLNCTIKESLVRYRDVVTSAKKHGIRIRGYVSCVVGCPVEGTIHPSKVAYVAKELYDMGCSEISLGDTIGVGTPVDKLAVHFHDTYGQALANILVSLQLGINIVDSSVSGLGGCPYAKGATGNVATEDVVYMLHGLGIETNVDLNKLMDAGDYISKHLGRQSGSKTTTALRKLTT</sequence>
<dbReference type="GO" id="GO:0004419">
    <property type="term" value="F:hydroxymethylglutaryl-CoA lyase activity"/>
    <property type="evidence" value="ECO:0007669"/>
    <property type="project" value="UniProtKB-EC"/>
</dbReference>
<evidence type="ECO:0000259" key="8">
    <source>
        <dbReference type="PROSITE" id="PS50991"/>
    </source>
</evidence>
<comment type="similarity">
    <text evidence="2">Belongs to the HMG-CoA lyase family.</text>
</comment>
<proteinExistence type="inferred from homology"/>
<dbReference type="PANTHER" id="PTHR42738">
    <property type="entry name" value="HYDROXYMETHYLGLUTARYL-COA LYASE"/>
    <property type="match status" value="1"/>
</dbReference>
<dbReference type="EnsemblPlants" id="OBART11G02230.2">
    <property type="protein sequence ID" value="OBART11G02230.2"/>
    <property type="gene ID" value="OBART11G02230"/>
</dbReference>
<dbReference type="EC" id="4.1.3.4" evidence="3"/>
<evidence type="ECO:0000313" key="10">
    <source>
        <dbReference type="Proteomes" id="UP000026960"/>
    </source>
</evidence>
<organism evidence="9">
    <name type="scientific">Oryza barthii</name>
    <dbReference type="NCBI Taxonomy" id="65489"/>
    <lineage>
        <taxon>Eukaryota</taxon>
        <taxon>Viridiplantae</taxon>
        <taxon>Streptophyta</taxon>
        <taxon>Embryophyta</taxon>
        <taxon>Tracheophyta</taxon>
        <taxon>Spermatophyta</taxon>
        <taxon>Magnoliopsida</taxon>
        <taxon>Liliopsida</taxon>
        <taxon>Poales</taxon>
        <taxon>Poaceae</taxon>
        <taxon>BOP clade</taxon>
        <taxon>Oryzoideae</taxon>
        <taxon>Oryzeae</taxon>
        <taxon>Oryzinae</taxon>
        <taxon>Oryza</taxon>
    </lineage>
</organism>
<dbReference type="PANTHER" id="PTHR42738:SF13">
    <property type="entry name" value="HYDROXYMETHYLGLUTARYL-COA LYASE"/>
    <property type="match status" value="1"/>
</dbReference>